<evidence type="ECO:0000256" key="11">
    <source>
        <dbReference type="ARBA" id="ARBA00023175"/>
    </source>
</evidence>
<evidence type="ECO:0000256" key="7">
    <source>
        <dbReference type="ARBA" id="ARBA00022860"/>
    </source>
</evidence>
<dbReference type="FunFam" id="1.20.5.340:FF:000009">
    <property type="entry name" value="myosin-11 isoform X2"/>
    <property type="match status" value="1"/>
</dbReference>
<dbReference type="GO" id="GO:0060473">
    <property type="term" value="C:cortical granule"/>
    <property type="evidence" value="ECO:0007669"/>
    <property type="project" value="UniProtKB-SubCell"/>
</dbReference>
<evidence type="ECO:0000256" key="6">
    <source>
        <dbReference type="ARBA" id="ARBA00022840"/>
    </source>
</evidence>
<dbReference type="Gene3D" id="3.30.70.1590">
    <property type="match status" value="1"/>
</dbReference>
<feature type="region of interest" description="Disordered" evidence="22">
    <location>
        <begin position="1872"/>
        <end position="1896"/>
    </location>
</feature>
<gene>
    <name evidence="25" type="primary">MYH9</name>
    <name evidence="25" type="synonym">LOC100705764</name>
</gene>
<dbReference type="InterPro" id="IPR000048">
    <property type="entry name" value="IQ_motif_EF-hand-BS"/>
</dbReference>
<evidence type="ECO:0000256" key="1">
    <source>
        <dbReference type="ARBA" id="ARBA00004245"/>
    </source>
</evidence>
<dbReference type="Gene3D" id="1.20.58.530">
    <property type="match status" value="1"/>
</dbReference>
<feature type="coiled-coil region" evidence="21">
    <location>
        <begin position="822"/>
        <end position="1624"/>
    </location>
</feature>
<dbReference type="FunFam" id="4.10.270.10:FF:000001">
    <property type="entry name" value="Myosin heavy chain, non-muscle"/>
    <property type="match status" value="1"/>
</dbReference>
<evidence type="ECO:0000259" key="23">
    <source>
        <dbReference type="PROSITE" id="PS51456"/>
    </source>
</evidence>
<comment type="caution">
    <text evidence="20">Lacks conserved residue(s) required for the propagation of feature annotation.</text>
</comment>
<dbReference type="Pfam" id="PF01576">
    <property type="entry name" value="Myosin_tail_1"/>
    <property type="match status" value="2"/>
</dbReference>
<dbReference type="Pfam" id="PF02736">
    <property type="entry name" value="Myosin_N"/>
    <property type="match status" value="1"/>
</dbReference>
<evidence type="ECO:0000313" key="25">
    <source>
        <dbReference type="Ensembl" id="ENSONIP00000061400.1"/>
    </source>
</evidence>
<keyword evidence="7" id="KW-0112">Calmodulin-binding</keyword>
<feature type="domain" description="Myosin N-terminal SH3-like" evidence="24">
    <location>
        <begin position="25"/>
        <end position="75"/>
    </location>
</feature>
<keyword evidence="6" id="KW-0067">ATP-binding</keyword>
<evidence type="ECO:0000256" key="16">
    <source>
        <dbReference type="ARBA" id="ARBA00039816"/>
    </source>
</evidence>
<dbReference type="InterPro" id="IPR004009">
    <property type="entry name" value="SH3_Myosin"/>
</dbReference>
<feature type="compositionally biased region" description="Polar residues" evidence="22">
    <location>
        <begin position="1887"/>
        <end position="1896"/>
    </location>
</feature>
<dbReference type="PANTHER" id="PTHR45615">
    <property type="entry name" value="MYOSIN HEAVY CHAIN, NON-MUSCLE"/>
    <property type="match status" value="1"/>
</dbReference>
<feature type="domain" description="Myosin motor" evidence="23">
    <location>
        <begin position="79"/>
        <end position="758"/>
    </location>
</feature>
<dbReference type="FunFam" id="3.30.70.1590:FF:000001">
    <property type="entry name" value="Myosin heavy chain"/>
    <property type="match status" value="1"/>
</dbReference>
<dbReference type="FunFam" id="1.20.5.340:FF:000007">
    <property type="entry name" value="Myosin heavy chain, non-muscle"/>
    <property type="match status" value="1"/>
</dbReference>
<evidence type="ECO:0000259" key="24">
    <source>
        <dbReference type="PROSITE" id="PS51844"/>
    </source>
</evidence>
<dbReference type="InterPro" id="IPR036961">
    <property type="entry name" value="Kinesin_motor_dom_sf"/>
</dbReference>
<dbReference type="GO" id="GO:0005938">
    <property type="term" value="C:cell cortex"/>
    <property type="evidence" value="ECO:0007669"/>
    <property type="project" value="UniProtKB-SubCell"/>
</dbReference>
<dbReference type="GO" id="GO:0005524">
    <property type="term" value="F:ATP binding"/>
    <property type="evidence" value="ECO:0007669"/>
    <property type="project" value="UniProtKB-KW"/>
</dbReference>
<keyword evidence="9 21" id="KW-0175">Coiled coil</keyword>
<evidence type="ECO:0000313" key="26">
    <source>
        <dbReference type="Proteomes" id="UP000005207"/>
    </source>
</evidence>
<dbReference type="SUPFAM" id="SSF57997">
    <property type="entry name" value="Tropomyosin"/>
    <property type="match status" value="1"/>
</dbReference>
<dbReference type="GO" id="GO:0051015">
    <property type="term" value="F:actin filament binding"/>
    <property type="evidence" value="ECO:0007669"/>
    <property type="project" value="InterPro"/>
</dbReference>
<evidence type="ECO:0000256" key="14">
    <source>
        <dbReference type="ARBA" id="ARBA00023329"/>
    </source>
</evidence>
<feature type="compositionally biased region" description="Basic and acidic residues" evidence="22">
    <location>
        <begin position="1798"/>
        <end position="1809"/>
    </location>
</feature>
<evidence type="ECO:0000256" key="15">
    <source>
        <dbReference type="ARBA" id="ARBA00037865"/>
    </source>
</evidence>
<keyword evidence="4" id="KW-0963">Cytoplasm</keyword>
<dbReference type="GO" id="GO:0016460">
    <property type="term" value="C:myosin II complex"/>
    <property type="evidence" value="ECO:0007669"/>
    <property type="project" value="TreeGrafter"/>
</dbReference>
<evidence type="ECO:0000256" key="4">
    <source>
        <dbReference type="ARBA" id="ARBA00022490"/>
    </source>
</evidence>
<feature type="region of interest" description="Disordered" evidence="22">
    <location>
        <begin position="1798"/>
        <end position="1826"/>
    </location>
</feature>
<evidence type="ECO:0000256" key="12">
    <source>
        <dbReference type="ARBA" id="ARBA00023203"/>
    </source>
</evidence>
<dbReference type="GO" id="GO:0008360">
    <property type="term" value="P:regulation of cell shape"/>
    <property type="evidence" value="ECO:0007669"/>
    <property type="project" value="UniProtKB-KW"/>
</dbReference>
<keyword evidence="12 20" id="KW-0009">Actin-binding</keyword>
<name>A0A669DRA5_ORENI</name>
<sequence>MTDADKFLYGDRSAVTDPLAQADWATKKLVWVPSEKMGFEAGSIKEEKGDECVVELTDSGKKVKFNKDDIQKMNPPKFNKVEDMAELTCLNEASVLHNLKERYYSGLIYTYSGLFCVVINPYKHLPIYSEEIVNMYKGKKRHEMPPHIYAITDTAYRSMMQGKTENTKKVIQYLAHVASSFKSKKDQGELEKQLLQANPILEAFGNAKTVKNDNSSRFGKFIRINFDVNGYIVGANIETYLLEKSRAVRQAKDERSFHIFYYMLTGAGEKLRSELCLEDYSKYRFLSNGHVTIPGQQDKDLYAETMEAFNIMSIPDEEITGLLKVVSAVLQLGNMTFKKERNSDQASMPDDTAAQKVCHLLGINVTDFTRAILSPRIKVGRDYVQKAQTQEQAEFAVEALAKASYERMFRWLVMRINKALDKTKRQGASFIGILDIAGFEIFELNSFEQLCINYTNEKLQQLFNHTMFILEQEEYQREGIEWSFIDFGLDLQPCIDLIEKPAGPPGILALLDEECWFPKATDKSFVEKVSQEQGSHPKFQKPKKLKDDADFCIIHYAGKVDYKANAWLMKNMDPLNECVATLLNQSTDKFTCDLWRDVDRIVGLDKVAGMSDSAQGAFKTRKGMFRTVGQLYKEQLTNLMTTLRNTNPNFVRCIIPNHEKKAGKLEAHLVLEQLRCNGVLEGIRICRQGFPNRIVFQEFRQRYEILTPTAIPKGFMDGKQACVLMIKALELDPNLYRIGQSKVFFRAGVLAYLEEERDIKITDVIISFQAWCRGYVARKAFTKRQQQLTAMRVIQRNCAAYLKLRNWQWWRLFTKVKPLLQVSRQEEEMLAKEEELIKVKEKQEQAEELIKEYEAKQQQLNTEKLALQEQLQAETELCAEAEEVRSRLAIKKQELEEILHEMESRLEEEEERVVQMQNERKKMQQNITELEQQLDEEEAARQKLQMEKVTTDAKLKKLEDDIMVLDDQNNKLNKEKKLLEERVSEFTTNLAEEEEKSKSLQKLKNKHEAMITDLEERLRKEEKVRQDLEKNRRKLEGDSTELHDQIADLQAQIAELRAQLAKKEEELLAALEESAAKNMAQKKIRELEAQISELQEDLEMERQARTKSEKQRRDLGEELEALKTELEDTLDTTAAQQELRSKRESEVAQLKKTLEDEAKAHEQQMADMRQKHSQAFDELNEQLEQAKKNKASVEKTKHALESELNELQIELKTLTQGKGDSEQRRKKAEAQVQELQVKFGESERQRQELTDKITKMQSELDNANSLLSAAEGKNIKSSKDLSSVESQLQDTQELLQEETRQKLSLSTRLRQLEEEQNSLREMLEEEEENKKNVEKQVSTLQTQLADMKKKLEHEALSLEGAEESRKKIQRELESMTLQLEEKTAAYDKLDKTKTRLQQELDDLMVDQDHLRQIVSNLEKKQKKFDQMLAEEKGISTRYAEERDKAEAEAREKETRALNLARELETMTTLKDELDRTNKQLKAEMEDLVSSKDDVGKNVHDLEKSKRAMEQQLEEMKIQLEELEDELQLTEDAKLRLEVNLQAMKTQVERDLQARDEQGEERRKQLVKQVREMEVELEDERRQRALALSSKKKLETDLADLEAQIDAANKGRDDALKQLKKLQVKYASVLTFACRGYMFVSGHHHIKRHLLSSSFVCSSQLNDEKRRLEARIAELEGELEEEQLNTEMVNDRLRRSTQQVDQLTSDLSTERSNSQQLEGARSQLDRQNKELKLKLQELEGTIKSKYKFTITTLEAKIAQLEEQLDIESKERQQSSRLTRRTEKKLKEVLLQIEDERRNTDQYKDQAEKANSRMRQLKRQLEESEEELTRANAYRRKLQRELEDAAESADSMNREVVSLKSKLRRGDVSHTLRHTLNRIGDSDEDSGLPSESSESAAQ</sequence>
<feature type="compositionally biased region" description="Polar residues" evidence="22">
    <location>
        <begin position="1695"/>
        <end position="1716"/>
    </location>
</feature>
<keyword evidence="14" id="KW-0968">Cytoplasmic vesicle</keyword>
<reference evidence="26" key="1">
    <citation type="submission" date="2012-01" db="EMBL/GenBank/DDBJ databases">
        <title>The Genome Sequence of Oreochromis niloticus (Nile Tilapia).</title>
        <authorList>
            <consortium name="Broad Institute Genome Assembly Team"/>
            <consortium name="Broad Institute Sequencing Platform"/>
            <person name="Di Palma F."/>
            <person name="Johnson J."/>
            <person name="Lander E.S."/>
            <person name="Lindblad-Toh K."/>
        </authorList>
    </citation>
    <scope>NUCLEOTIDE SEQUENCE [LARGE SCALE GENOMIC DNA]</scope>
</reference>
<reference evidence="25" key="2">
    <citation type="submission" date="2025-08" db="UniProtKB">
        <authorList>
            <consortium name="Ensembl"/>
        </authorList>
    </citation>
    <scope>IDENTIFICATION</scope>
</reference>
<evidence type="ECO:0000256" key="20">
    <source>
        <dbReference type="PROSITE-ProRule" id="PRU00782"/>
    </source>
</evidence>
<dbReference type="Gene3D" id="1.20.120.720">
    <property type="entry name" value="Myosin VI head, motor domain, U50 subdomain"/>
    <property type="match status" value="1"/>
</dbReference>
<dbReference type="Gene3D" id="3.40.850.10">
    <property type="entry name" value="Kinesin motor domain"/>
    <property type="match status" value="1"/>
</dbReference>
<comment type="subcellular location">
    <subcellularLocation>
        <location evidence="2">Cytoplasm</location>
        <location evidence="2">Cell cortex</location>
    </subcellularLocation>
    <subcellularLocation>
        <location evidence="1">Cytoplasm</location>
        <location evidence="1">Cytoskeleton</location>
    </subcellularLocation>
    <subcellularLocation>
        <location evidence="15">Cytoplasmic vesicle</location>
        <location evidence="15">Secretory vesicle</location>
        <location evidence="15">Cortical granule</location>
    </subcellularLocation>
</comment>
<dbReference type="InterPro" id="IPR002928">
    <property type="entry name" value="Myosin_tail"/>
</dbReference>
<dbReference type="GO" id="GO:0005516">
    <property type="term" value="F:calmodulin binding"/>
    <property type="evidence" value="ECO:0007669"/>
    <property type="project" value="UniProtKB-KW"/>
</dbReference>
<evidence type="ECO:0000256" key="22">
    <source>
        <dbReference type="SAM" id="MobiDB-lite"/>
    </source>
</evidence>
<dbReference type="Pfam" id="PF00063">
    <property type="entry name" value="Myosin_head"/>
    <property type="match status" value="1"/>
</dbReference>
<dbReference type="Gene3D" id="2.30.30.360">
    <property type="entry name" value="Myosin S1 fragment, N-terminal"/>
    <property type="match status" value="1"/>
</dbReference>
<reference evidence="25" key="3">
    <citation type="submission" date="2025-09" db="UniProtKB">
        <authorList>
            <consortium name="Ensembl"/>
        </authorList>
    </citation>
    <scope>IDENTIFICATION</scope>
</reference>
<keyword evidence="5" id="KW-0547">Nucleotide-binding</keyword>
<dbReference type="FunFam" id="1.10.10.820:FF:000001">
    <property type="entry name" value="Myosin heavy chain"/>
    <property type="match status" value="1"/>
</dbReference>
<keyword evidence="11" id="KW-0505">Motor protein</keyword>
<evidence type="ECO:0000256" key="2">
    <source>
        <dbReference type="ARBA" id="ARBA00004544"/>
    </source>
</evidence>
<evidence type="ECO:0000256" key="10">
    <source>
        <dbReference type="ARBA" id="ARBA00023123"/>
    </source>
</evidence>
<evidence type="ECO:0000256" key="13">
    <source>
        <dbReference type="ARBA" id="ARBA00023212"/>
    </source>
</evidence>
<dbReference type="Proteomes" id="UP000005207">
    <property type="component" value="Linkage group LG6"/>
</dbReference>
<dbReference type="SUPFAM" id="SSF90257">
    <property type="entry name" value="Myosin rod fragments"/>
    <property type="match status" value="5"/>
</dbReference>
<accession>A0A669DRA5</accession>
<dbReference type="Gene3D" id="1.10.10.820">
    <property type="match status" value="1"/>
</dbReference>
<dbReference type="Ensembl" id="ENSONIT00000082559.1">
    <property type="protein sequence ID" value="ENSONIP00000061400.1"/>
    <property type="gene ID" value="ENSONIG00000018217.2"/>
</dbReference>
<dbReference type="FunFam" id="2.30.30.360:FF:000001">
    <property type="entry name" value="Myosin heavy chain"/>
    <property type="match status" value="1"/>
</dbReference>
<dbReference type="Gene3D" id="1.20.5.340">
    <property type="match status" value="2"/>
</dbReference>
<dbReference type="FunFam" id="1.20.120.720:FF:000002">
    <property type="entry name" value="Myosin heavy chain 10"/>
    <property type="match status" value="1"/>
</dbReference>
<keyword evidence="10 20" id="KW-0518">Myosin</keyword>
<dbReference type="GO" id="GO:0000146">
    <property type="term" value="F:microfilament motor activity"/>
    <property type="evidence" value="ECO:0007669"/>
    <property type="project" value="TreeGrafter"/>
</dbReference>
<comment type="similarity">
    <text evidence="3 20">Belongs to the TRAFAC class myosin-kinesin ATPase superfamily. Myosin family.</text>
</comment>
<dbReference type="Gene3D" id="4.10.270.10">
    <property type="entry name" value="Myosin, subunit A"/>
    <property type="match status" value="1"/>
</dbReference>
<feature type="region of interest" description="Actin-binding" evidence="20">
    <location>
        <begin position="636"/>
        <end position="658"/>
    </location>
</feature>
<dbReference type="SMART" id="SM00015">
    <property type="entry name" value="IQ"/>
    <property type="match status" value="1"/>
</dbReference>
<dbReference type="GO" id="GO:0032982">
    <property type="term" value="C:myosin filament"/>
    <property type="evidence" value="ECO:0007669"/>
    <property type="project" value="TreeGrafter"/>
</dbReference>
<protein>
    <recommendedName>
        <fullName evidence="16">Myosin-9</fullName>
    </recommendedName>
    <alternativeName>
        <fullName evidence="17">Myosin heavy chain 9</fullName>
    </alternativeName>
    <alternativeName>
        <fullName evidence="18">Myosin heavy chain, non-muscle IIa</fullName>
    </alternativeName>
    <alternativeName>
        <fullName evidence="19">Non-muscle myosin heavy chain IIa</fullName>
    </alternativeName>
</protein>
<evidence type="ECO:0000256" key="18">
    <source>
        <dbReference type="ARBA" id="ARBA00042289"/>
    </source>
</evidence>
<evidence type="ECO:0000256" key="5">
    <source>
        <dbReference type="ARBA" id="ARBA00022741"/>
    </source>
</evidence>
<evidence type="ECO:0000256" key="17">
    <source>
        <dbReference type="ARBA" id="ARBA00041440"/>
    </source>
</evidence>
<evidence type="ECO:0000256" key="21">
    <source>
        <dbReference type="SAM" id="Coils"/>
    </source>
</evidence>
<keyword evidence="26" id="KW-1185">Reference proteome</keyword>
<dbReference type="Pfam" id="PF00612">
    <property type="entry name" value="IQ"/>
    <property type="match status" value="1"/>
</dbReference>
<evidence type="ECO:0000256" key="19">
    <source>
        <dbReference type="ARBA" id="ARBA00043098"/>
    </source>
</evidence>
<dbReference type="InterPro" id="IPR001609">
    <property type="entry name" value="Myosin_head_motor_dom-like"/>
</dbReference>
<dbReference type="PROSITE" id="PS50096">
    <property type="entry name" value="IQ"/>
    <property type="match status" value="1"/>
</dbReference>
<keyword evidence="13" id="KW-0206">Cytoskeleton</keyword>
<dbReference type="FunFam" id="1.20.58.530:FF:000003">
    <property type="entry name" value="Myosin heavy chain 10"/>
    <property type="match status" value="1"/>
</dbReference>
<dbReference type="FunFam" id="3.40.850.10:FF:000101">
    <property type="entry name" value="Slow myosin heavy chain 2"/>
    <property type="match status" value="1"/>
</dbReference>
<dbReference type="PANTHER" id="PTHR45615:SF16">
    <property type="entry name" value="MYOSIN-9"/>
    <property type="match status" value="1"/>
</dbReference>
<dbReference type="SMART" id="SM00242">
    <property type="entry name" value="MYSc"/>
    <property type="match status" value="1"/>
</dbReference>
<keyword evidence="8" id="KW-0133">Cell shape</keyword>
<dbReference type="PROSITE" id="PS51456">
    <property type="entry name" value="MYOSIN_MOTOR"/>
    <property type="match status" value="1"/>
</dbReference>
<dbReference type="InterPro" id="IPR027417">
    <property type="entry name" value="P-loop_NTPase"/>
</dbReference>
<dbReference type="GeneTree" id="ENSGT00940000155632"/>
<organism evidence="25 26">
    <name type="scientific">Oreochromis niloticus</name>
    <name type="common">Nile tilapia</name>
    <name type="synonym">Tilapia nilotica</name>
    <dbReference type="NCBI Taxonomy" id="8128"/>
    <lineage>
        <taxon>Eukaryota</taxon>
        <taxon>Metazoa</taxon>
        <taxon>Chordata</taxon>
        <taxon>Craniata</taxon>
        <taxon>Vertebrata</taxon>
        <taxon>Euteleostomi</taxon>
        <taxon>Actinopterygii</taxon>
        <taxon>Neopterygii</taxon>
        <taxon>Teleostei</taxon>
        <taxon>Neoteleostei</taxon>
        <taxon>Acanthomorphata</taxon>
        <taxon>Ovalentaria</taxon>
        <taxon>Cichlomorphae</taxon>
        <taxon>Cichliformes</taxon>
        <taxon>Cichlidae</taxon>
        <taxon>African cichlids</taxon>
        <taxon>Pseudocrenilabrinae</taxon>
        <taxon>Oreochromini</taxon>
        <taxon>Oreochromis</taxon>
    </lineage>
</organism>
<proteinExistence type="inferred from homology"/>
<dbReference type="PROSITE" id="PS51844">
    <property type="entry name" value="SH3_LIKE"/>
    <property type="match status" value="1"/>
</dbReference>
<evidence type="ECO:0000256" key="8">
    <source>
        <dbReference type="ARBA" id="ARBA00022960"/>
    </source>
</evidence>
<dbReference type="PRINTS" id="PR00193">
    <property type="entry name" value="MYOSINHEAVY"/>
</dbReference>
<dbReference type="InterPro" id="IPR008989">
    <property type="entry name" value="Myosin_S1_N"/>
</dbReference>
<evidence type="ECO:0000256" key="3">
    <source>
        <dbReference type="ARBA" id="ARBA00008314"/>
    </source>
</evidence>
<feature type="region of interest" description="Disordered" evidence="22">
    <location>
        <begin position="1687"/>
        <end position="1722"/>
    </location>
</feature>
<dbReference type="FunFam" id="1.20.5.4820:FF:000002">
    <property type="entry name" value="Myosin heavy chain 10"/>
    <property type="match status" value="1"/>
</dbReference>
<dbReference type="Gene3D" id="6.10.250.2420">
    <property type="match status" value="1"/>
</dbReference>
<dbReference type="SUPFAM" id="SSF52540">
    <property type="entry name" value="P-loop containing nucleoside triphosphate hydrolases"/>
    <property type="match status" value="1"/>
</dbReference>
<evidence type="ECO:0000256" key="9">
    <source>
        <dbReference type="ARBA" id="ARBA00023054"/>
    </source>
</evidence>